<accession>A0ACC1NAW1</accession>
<dbReference type="EMBL" id="JAPDGR010002377">
    <property type="protein sequence ID" value="KAJ2976105.1"/>
    <property type="molecule type" value="Genomic_DNA"/>
</dbReference>
<evidence type="ECO:0000313" key="2">
    <source>
        <dbReference type="Proteomes" id="UP001143856"/>
    </source>
</evidence>
<comment type="caution">
    <text evidence="1">The sequence shown here is derived from an EMBL/GenBank/DDBJ whole genome shotgun (WGS) entry which is preliminary data.</text>
</comment>
<evidence type="ECO:0000313" key="1">
    <source>
        <dbReference type="EMBL" id="KAJ2976105.1"/>
    </source>
</evidence>
<gene>
    <name evidence="1" type="ORF">NUW58_g8173</name>
</gene>
<protein>
    <submittedName>
        <fullName evidence="1">Uncharacterized protein</fullName>
    </submittedName>
</protein>
<organism evidence="1 2">
    <name type="scientific">Xylaria curta</name>
    <dbReference type="NCBI Taxonomy" id="42375"/>
    <lineage>
        <taxon>Eukaryota</taxon>
        <taxon>Fungi</taxon>
        <taxon>Dikarya</taxon>
        <taxon>Ascomycota</taxon>
        <taxon>Pezizomycotina</taxon>
        <taxon>Sordariomycetes</taxon>
        <taxon>Xylariomycetidae</taxon>
        <taxon>Xylariales</taxon>
        <taxon>Xylariaceae</taxon>
        <taxon>Xylaria</taxon>
    </lineage>
</organism>
<reference evidence="1" key="1">
    <citation type="submission" date="2022-10" db="EMBL/GenBank/DDBJ databases">
        <title>Genome Sequence of Xylaria curta.</title>
        <authorList>
            <person name="Buettner E."/>
        </authorList>
    </citation>
    <scope>NUCLEOTIDE SEQUENCE</scope>
    <source>
        <strain evidence="1">Babe10</strain>
    </source>
</reference>
<sequence>MAIFSAVPPPPELGGATSNNHSHEYAQLHPQEELHATAAASHQSSIPTNEHGVDIESWTVSALQSLSVSPAARGTGSPLTIPLDEAEVKKERPKVNIYDPL</sequence>
<keyword evidence="2" id="KW-1185">Reference proteome</keyword>
<dbReference type="Proteomes" id="UP001143856">
    <property type="component" value="Unassembled WGS sequence"/>
</dbReference>
<name>A0ACC1NAW1_9PEZI</name>
<proteinExistence type="predicted"/>